<comment type="caution">
    <text evidence="2">The sequence shown here is derived from an EMBL/GenBank/DDBJ whole genome shotgun (WGS) entry which is preliminary data.</text>
</comment>
<organism evidence="2 3">
    <name type="scientific">Novipirellula aureliae</name>
    <dbReference type="NCBI Taxonomy" id="2527966"/>
    <lineage>
        <taxon>Bacteria</taxon>
        <taxon>Pseudomonadati</taxon>
        <taxon>Planctomycetota</taxon>
        <taxon>Planctomycetia</taxon>
        <taxon>Pirellulales</taxon>
        <taxon>Pirellulaceae</taxon>
        <taxon>Novipirellula</taxon>
    </lineage>
</organism>
<name>A0A5C6DXG5_9BACT</name>
<dbReference type="Proteomes" id="UP000315471">
    <property type="component" value="Unassembled WGS sequence"/>
</dbReference>
<evidence type="ECO:0000313" key="2">
    <source>
        <dbReference type="EMBL" id="TWU40071.1"/>
    </source>
</evidence>
<dbReference type="InterPro" id="IPR007055">
    <property type="entry name" value="BON_dom"/>
</dbReference>
<dbReference type="Pfam" id="PF04972">
    <property type="entry name" value="BON"/>
    <property type="match status" value="1"/>
</dbReference>
<accession>A0A5C6DXG5</accession>
<dbReference type="RefSeq" id="WP_146600702.1">
    <property type="nucleotide sequence ID" value="NZ_SJPY01000005.1"/>
</dbReference>
<gene>
    <name evidence="2" type="ORF">Q31b_34150</name>
</gene>
<proteinExistence type="predicted"/>
<protein>
    <submittedName>
        <fullName evidence="2">BON domain protein</fullName>
    </submittedName>
</protein>
<dbReference type="OrthoDB" id="291621at2"/>
<dbReference type="EMBL" id="SJPY01000005">
    <property type="protein sequence ID" value="TWU40071.1"/>
    <property type="molecule type" value="Genomic_DNA"/>
</dbReference>
<evidence type="ECO:0000313" key="3">
    <source>
        <dbReference type="Proteomes" id="UP000315471"/>
    </source>
</evidence>
<dbReference type="Gene3D" id="3.30.1340.30">
    <property type="match status" value="1"/>
</dbReference>
<evidence type="ECO:0000259" key="1">
    <source>
        <dbReference type="PROSITE" id="PS50914"/>
    </source>
</evidence>
<sequence length="81" mass="9336">MNTLHTLGHYDSQLTHEVEVDIQQAFRSTRYSALRDVTFLWNDGILMLRGTVRTYFLKQLAQECVRDVNGVTHVINSIKVA</sequence>
<reference evidence="2 3" key="1">
    <citation type="submission" date="2019-02" db="EMBL/GenBank/DDBJ databases">
        <title>Deep-cultivation of Planctomycetes and their phenomic and genomic characterization uncovers novel biology.</title>
        <authorList>
            <person name="Wiegand S."/>
            <person name="Jogler M."/>
            <person name="Boedeker C."/>
            <person name="Pinto D."/>
            <person name="Vollmers J."/>
            <person name="Rivas-Marin E."/>
            <person name="Kohn T."/>
            <person name="Peeters S.H."/>
            <person name="Heuer A."/>
            <person name="Rast P."/>
            <person name="Oberbeckmann S."/>
            <person name="Bunk B."/>
            <person name="Jeske O."/>
            <person name="Meyerdierks A."/>
            <person name="Storesund J.E."/>
            <person name="Kallscheuer N."/>
            <person name="Luecker S."/>
            <person name="Lage O.M."/>
            <person name="Pohl T."/>
            <person name="Merkel B.J."/>
            <person name="Hornburger P."/>
            <person name="Mueller R.-W."/>
            <person name="Bruemmer F."/>
            <person name="Labrenz M."/>
            <person name="Spormann A.M."/>
            <person name="Op Den Camp H."/>
            <person name="Overmann J."/>
            <person name="Amann R."/>
            <person name="Jetten M.S.M."/>
            <person name="Mascher T."/>
            <person name="Medema M.H."/>
            <person name="Devos D.P."/>
            <person name="Kaster A.-K."/>
            <person name="Ovreas L."/>
            <person name="Rohde M."/>
            <person name="Galperin M.Y."/>
            <person name="Jogler C."/>
        </authorList>
    </citation>
    <scope>NUCLEOTIDE SEQUENCE [LARGE SCALE GENOMIC DNA]</scope>
    <source>
        <strain evidence="2 3">Q31b</strain>
    </source>
</reference>
<dbReference type="AlphaFoldDB" id="A0A5C6DXG5"/>
<dbReference type="PROSITE" id="PS50914">
    <property type="entry name" value="BON"/>
    <property type="match status" value="1"/>
</dbReference>
<keyword evidence="3" id="KW-1185">Reference proteome</keyword>
<feature type="domain" description="BON" evidence="1">
    <location>
        <begin position="10"/>
        <end position="81"/>
    </location>
</feature>